<evidence type="ECO:0000256" key="1">
    <source>
        <dbReference type="ARBA" id="ARBA00008591"/>
    </source>
</evidence>
<gene>
    <name evidence="2" type="ORF">BB215W447A_0593</name>
</gene>
<sequence>MPWFSAKNALAEDPVMGLLREQVMTTRKGVSIALDAVEGHLSVDESRKSVNDIEHGGGDEVRSKVVHALAKAWTTPLDREDLFRFSRSIDDVLDNTRDFIREIHLWKGYAGEHANVALTHVNVALHDLELAVTAEGADMRRYCLEASKESARVRRAYESGLAAVYTGEMSMDTLKTRDLLRRVDVIGLRLGESSDAILDGLVKRGL</sequence>
<organism evidence="2 3">
    <name type="scientific">Bifidobacterium breve</name>
    <dbReference type="NCBI Taxonomy" id="1685"/>
    <lineage>
        <taxon>Bacteria</taxon>
        <taxon>Bacillati</taxon>
        <taxon>Actinomycetota</taxon>
        <taxon>Actinomycetes</taxon>
        <taxon>Bifidobacteriales</taxon>
        <taxon>Bifidobacteriaceae</taxon>
        <taxon>Bifidobacterium</taxon>
    </lineage>
</organism>
<dbReference type="Pfam" id="PF01865">
    <property type="entry name" value="PhoU_div"/>
    <property type="match status" value="1"/>
</dbReference>
<dbReference type="InterPro" id="IPR038078">
    <property type="entry name" value="PhoU-like_sf"/>
</dbReference>
<dbReference type="InterPro" id="IPR018445">
    <property type="entry name" value="Put_Phosphate_transp_reg"/>
</dbReference>
<reference evidence="2 3" key="1">
    <citation type="submission" date="2017-05" db="EMBL/GenBank/DDBJ databases">
        <title>Comparative genomics and methylome analysis of the gut commensal Bifidobacterium breve.</title>
        <authorList>
            <person name="Bottacini F."/>
            <person name="Morrissey R."/>
            <person name="Roberts R.J."/>
            <person name="James K."/>
            <person name="van Breen J."/>
            <person name="Egan M."/>
            <person name="Lambert J."/>
            <person name="van Limpt K."/>
            <person name="Stanton C."/>
            <person name="Knol J."/>
            <person name="O' Connell Motherway M."/>
            <person name="van Sinderen D."/>
        </authorList>
    </citation>
    <scope>NUCLEOTIDE SEQUENCE [LARGE SCALE GENOMIC DNA]</scope>
    <source>
        <strain evidence="2 3">215W447a</strain>
    </source>
</reference>
<evidence type="ECO:0000313" key="3">
    <source>
        <dbReference type="Proteomes" id="UP000232491"/>
    </source>
</evidence>
<dbReference type="AlphaFoldDB" id="A0A2K9B8B8"/>
<dbReference type="RefSeq" id="WP_106641337.1">
    <property type="nucleotide sequence ID" value="NZ_CP021558.1"/>
</dbReference>
<name>A0A2K9B8B8_BIFBR</name>
<comment type="similarity">
    <text evidence="1">Belongs to the UPF0111 family.</text>
</comment>
<proteinExistence type="inferred from homology"/>
<dbReference type="Proteomes" id="UP000232491">
    <property type="component" value="Chromosome"/>
</dbReference>
<accession>A0A2K9B8B8</accession>
<protein>
    <submittedName>
        <fullName evidence="2">PhoU-like domain protein</fullName>
    </submittedName>
</protein>
<evidence type="ECO:0000313" key="2">
    <source>
        <dbReference type="EMBL" id="AUE02623.1"/>
    </source>
</evidence>
<dbReference type="EMBL" id="CP021558">
    <property type="protein sequence ID" value="AUE02623.1"/>
    <property type="molecule type" value="Genomic_DNA"/>
</dbReference>
<dbReference type="Gene3D" id="1.20.58.220">
    <property type="entry name" value="Phosphate transport system protein phou homolog 2, domain 2"/>
    <property type="match status" value="1"/>
</dbReference>